<feature type="domain" description="DOT1" evidence="1">
    <location>
        <begin position="65"/>
        <end position="174"/>
    </location>
</feature>
<reference evidence="2 3" key="1">
    <citation type="submission" date="2014-06" db="EMBL/GenBank/DDBJ databases">
        <authorList>
            <person name="Swart Estienne"/>
        </authorList>
    </citation>
    <scope>NUCLEOTIDE SEQUENCE [LARGE SCALE GENOMIC DNA]</scope>
    <source>
        <strain evidence="2 3">130c</strain>
    </source>
</reference>
<dbReference type="Proteomes" id="UP000039865">
    <property type="component" value="Unassembled WGS sequence"/>
</dbReference>
<dbReference type="SUPFAM" id="SSF53335">
    <property type="entry name" value="S-adenosyl-L-methionine-dependent methyltransferases"/>
    <property type="match status" value="1"/>
</dbReference>
<keyword evidence="3" id="KW-1185">Reference proteome</keyword>
<dbReference type="Pfam" id="PF08123">
    <property type="entry name" value="DOT1"/>
    <property type="match status" value="1"/>
</dbReference>
<evidence type="ECO:0000259" key="1">
    <source>
        <dbReference type="Pfam" id="PF08123"/>
    </source>
</evidence>
<dbReference type="Gene3D" id="3.40.50.150">
    <property type="entry name" value="Vaccinia Virus protein VP39"/>
    <property type="match status" value="1"/>
</dbReference>
<evidence type="ECO:0000313" key="2">
    <source>
        <dbReference type="EMBL" id="CDW91443.1"/>
    </source>
</evidence>
<accession>A0A078BCX4</accession>
<evidence type="ECO:0000313" key="3">
    <source>
        <dbReference type="Proteomes" id="UP000039865"/>
    </source>
</evidence>
<dbReference type="CDD" id="cd02440">
    <property type="entry name" value="AdoMet_MTases"/>
    <property type="match status" value="1"/>
</dbReference>
<proteinExistence type="predicted"/>
<sequence>MKHQKQNQRVTVSTTIKSSQSSRYQQLTQFIDKIFKQKISNDERLDRLGEVEFDMTPYTYGEIGFGKPCVAAALTLSHYLKKCIGIEYLEGLFQKSLEVKSEYEKLGLDNLPELEFKQDDFLINSDWAFDADVVFANATCFEPEMVAQISKILSEKLKSGGIVIMTTKSLVDEGDLFKKIGPFKKKMSWGSASVTVYIKN</sequence>
<dbReference type="AlphaFoldDB" id="A0A078BCX4"/>
<name>A0A078BCX4_STYLE</name>
<organism evidence="2 3">
    <name type="scientific">Stylonychia lemnae</name>
    <name type="common">Ciliate</name>
    <dbReference type="NCBI Taxonomy" id="5949"/>
    <lineage>
        <taxon>Eukaryota</taxon>
        <taxon>Sar</taxon>
        <taxon>Alveolata</taxon>
        <taxon>Ciliophora</taxon>
        <taxon>Intramacronucleata</taxon>
        <taxon>Spirotrichea</taxon>
        <taxon>Stichotrichia</taxon>
        <taxon>Sporadotrichida</taxon>
        <taxon>Oxytrichidae</taxon>
        <taxon>Stylonychinae</taxon>
        <taxon>Stylonychia</taxon>
    </lineage>
</organism>
<dbReference type="InParanoid" id="A0A078BCX4"/>
<gene>
    <name evidence="2" type="primary">Contig8806.g9407</name>
    <name evidence="2" type="ORF">STYLEM_20598</name>
</gene>
<dbReference type="InterPro" id="IPR029063">
    <property type="entry name" value="SAM-dependent_MTases_sf"/>
</dbReference>
<dbReference type="OrthoDB" id="311050at2759"/>
<dbReference type="InterPro" id="IPR025789">
    <property type="entry name" value="DOT1_dom"/>
</dbReference>
<dbReference type="EMBL" id="CCKQ01019428">
    <property type="protein sequence ID" value="CDW91443.1"/>
    <property type="molecule type" value="Genomic_DNA"/>
</dbReference>
<protein>
    <submittedName>
        <fullName evidence="2">Dot1 domain containing protein</fullName>
    </submittedName>
</protein>
<dbReference type="GO" id="GO:0031151">
    <property type="term" value="F:histone H3K79 methyltransferase activity"/>
    <property type="evidence" value="ECO:0007669"/>
    <property type="project" value="InterPro"/>
</dbReference>